<dbReference type="Pfam" id="PF00196">
    <property type="entry name" value="GerE"/>
    <property type="match status" value="1"/>
</dbReference>
<dbReference type="GO" id="GO:0006355">
    <property type="term" value="P:regulation of DNA-templated transcription"/>
    <property type="evidence" value="ECO:0007669"/>
    <property type="project" value="InterPro"/>
</dbReference>
<dbReference type="GO" id="GO:0003677">
    <property type="term" value="F:DNA binding"/>
    <property type="evidence" value="ECO:0007669"/>
    <property type="project" value="UniProtKB-KW"/>
</dbReference>
<dbReference type="InterPro" id="IPR036388">
    <property type="entry name" value="WH-like_DNA-bd_sf"/>
</dbReference>
<evidence type="ECO:0000313" key="7">
    <source>
        <dbReference type="Proteomes" id="UP000465304"/>
    </source>
</evidence>
<dbReference type="InterPro" id="IPR041664">
    <property type="entry name" value="AAA_16"/>
</dbReference>
<dbReference type="Pfam" id="PF13191">
    <property type="entry name" value="AAA_16"/>
    <property type="match status" value="1"/>
</dbReference>
<dbReference type="SUPFAM" id="SSF46894">
    <property type="entry name" value="C-terminal effector domain of the bipartite response regulators"/>
    <property type="match status" value="1"/>
</dbReference>
<dbReference type="InterPro" id="IPR011990">
    <property type="entry name" value="TPR-like_helical_dom_sf"/>
</dbReference>
<dbReference type="Proteomes" id="UP000465304">
    <property type="component" value="Unassembled WGS sequence"/>
</dbReference>
<feature type="compositionally biased region" description="Basic and acidic residues" evidence="4">
    <location>
        <begin position="883"/>
        <end position="892"/>
    </location>
</feature>
<gene>
    <name evidence="6" type="ORF">MHIP_41370</name>
</gene>
<evidence type="ECO:0000256" key="1">
    <source>
        <dbReference type="ARBA" id="ARBA00023015"/>
    </source>
</evidence>
<dbReference type="InterPro" id="IPR027417">
    <property type="entry name" value="P-loop_NTPase"/>
</dbReference>
<accession>A0A7I9ZRI9</accession>
<dbReference type="PRINTS" id="PR00038">
    <property type="entry name" value="HTHLUXR"/>
</dbReference>
<organism evidence="6 7">
    <name type="scientific">Mycolicibacterium hippocampi</name>
    <dbReference type="NCBI Taxonomy" id="659824"/>
    <lineage>
        <taxon>Bacteria</taxon>
        <taxon>Bacillati</taxon>
        <taxon>Actinomycetota</taxon>
        <taxon>Actinomycetes</taxon>
        <taxon>Mycobacteriales</taxon>
        <taxon>Mycobacteriaceae</taxon>
        <taxon>Mycolicibacterium</taxon>
    </lineage>
</organism>
<feature type="domain" description="HTH luxR-type" evidence="5">
    <location>
        <begin position="817"/>
        <end position="882"/>
    </location>
</feature>
<evidence type="ECO:0000256" key="3">
    <source>
        <dbReference type="ARBA" id="ARBA00023163"/>
    </source>
</evidence>
<dbReference type="AlphaFoldDB" id="A0A7I9ZRI9"/>
<dbReference type="SMART" id="SM00421">
    <property type="entry name" value="HTH_LUXR"/>
    <property type="match status" value="1"/>
</dbReference>
<dbReference type="EMBL" id="BLLB01000002">
    <property type="protein sequence ID" value="GFH03654.1"/>
    <property type="molecule type" value="Genomic_DNA"/>
</dbReference>
<keyword evidence="2" id="KW-0238">DNA-binding</keyword>
<dbReference type="SUPFAM" id="SSF52540">
    <property type="entry name" value="P-loop containing nucleoside triphosphate hydrolases"/>
    <property type="match status" value="1"/>
</dbReference>
<sequence>MAGLAWRTELGSRLTRAWAQARSGGGEVHVLLGDAGMGKSSALSWLADEIGPPARMLTCRGGELGTPMATAVEIATLLPVPAATDWCSADPDPMRAADVLCSALESSTDVALLVDDIHDADPSSRTALNLALRRAVLSGALVVVTGRRVRATSAFAEGFCTHELHGLAPEDAMDVLGSATDAPIHPSVARQLIDVASGNPLALGELPQALSRDQLSGVLPLPQEIPLAGNLAAVFTRQLPPPGSPARELLDRVALSSDGSWAALAESESPSAQAALGELENLGLVRLSHGRLSLCHPLLRSAVLGGMSELRRRTLNAEFAMNPAVSDEVRLAHRAQGTIGPDETLTDALVAAAEGMRAGRGIEPAARMLDLAVGMTGSDSRRGRLRLEAAELLGAAGEAEAARHRLETLLADPASSELYVAAALTLATLEALDGAPAMAQQRLTECLALATPEQAGAVLARMAIPLGMLGLVAQIVETAQAAVKQTDPGSVESDVATVVLAHATSAWDEGRADELAGTLDTLDLMAAIRHDPLVGLHVGRAMSIAERYDAGVSRLTGLIGALRLDGARASLAMAYGALGETHVRASRFDDAVVCLDEAVALCLATGQRAFAPFWLSLRARVAAIRGDDEAAAADLELGFAISDEQSTFGARYFLLANAGLAALSECRYHDVVGHLGECWAFEQVAGLLAPQLARWHVDLVEAYVALGRPGDAEPIVAHLAAVAATPGSSRWTGATARRARALVCAQADPQQALHLLDEAVALFDPEADAFDRARALMDRAAVSTDRAERDRARTEALYGFRRIGASSWAARLQPATHSEEMGRLTDSERRILEEVARGLTNQQIAKRLHLSAKTVANHLYRAYRKLGVSSRTEATRHMLLSEGRSDQGRWDQGRSSSR</sequence>
<feature type="region of interest" description="Disordered" evidence="4">
    <location>
        <begin position="878"/>
        <end position="898"/>
    </location>
</feature>
<evidence type="ECO:0000313" key="6">
    <source>
        <dbReference type="EMBL" id="GFH03654.1"/>
    </source>
</evidence>
<dbReference type="PROSITE" id="PS00622">
    <property type="entry name" value="HTH_LUXR_1"/>
    <property type="match status" value="1"/>
</dbReference>
<proteinExistence type="predicted"/>
<dbReference type="CDD" id="cd06170">
    <property type="entry name" value="LuxR_C_like"/>
    <property type="match status" value="1"/>
</dbReference>
<keyword evidence="3" id="KW-0804">Transcription</keyword>
<protein>
    <submittedName>
        <fullName evidence="6">LuxR family transcriptional regulator</fullName>
    </submittedName>
</protein>
<keyword evidence="1" id="KW-0805">Transcription regulation</keyword>
<dbReference type="SUPFAM" id="SSF48452">
    <property type="entry name" value="TPR-like"/>
    <property type="match status" value="1"/>
</dbReference>
<comment type="caution">
    <text evidence="6">The sequence shown here is derived from an EMBL/GenBank/DDBJ whole genome shotgun (WGS) entry which is preliminary data.</text>
</comment>
<evidence type="ECO:0000256" key="2">
    <source>
        <dbReference type="ARBA" id="ARBA00023125"/>
    </source>
</evidence>
<dbReference type="PANTHER" id="PTHR44688:SF16">
    <property type="entry name" value="DNA-BINDING TRANSCRIPTIONAL ACTIVATOR DEVR_DOSR"/>
    <property type="match status" value="1"/>
</dbReference>
<reference evidence="6 7" key="1">
    <citation type="journal article" date="2019" name="Emerg. Microbes Infect.">
        <title>Comprehensive subspecies identification of 175 nontuberculous mycobacteria species based on 7547 genomic profiles.</title>
        <authorList>
            <person name="Matsumoto Y."/>
            <person name="Kinjo T."/>
            <person name="Motooka D."/>
            <person name="Nabeya D."/>
            <person name="Jung N."/>
            <person name="Uechi K."/>
            <person name="Horii T."/>
            <person name="Iida T."/>
            <person name="Fujita J."/>
            <person name="Nakamura S."/>
        </authorList>
    </citation>
    <scope>NUCLEOTIDE SEQUENCE [LARGE SCALE GENOMIC DNA]</scope>
    <source>
        <strain evidence="6 7">JCM 30996</strain>
    </source>
</reference>
<dbReference type="PANTHER" id="PTHR44688">
    <property type="entry name" value="DNA-BINDING TRANSCRIPTIONAL ACTIVATOR DEVR_DOSR"/>
    <property type="match status" value="1"/>
</dbReference>
<name>A0A7I9ZRI9_9MYCO</name>
<dbReference type="Gene3D" id="1.10.10.10">
    <property type="entry name" value="Winged helix-like DNA-binding domain superfamily/Winged helix DNA-binding domain"/>
    <property type="match status" value="1"/>
</dbReference>
<evidence type="ECO:0000256" key="4">
    <source>
        <dbReference type="SAM" id="MobiDB-lite"/>
    </source>
</evidence>
<keyword evidence="7" id="KW-1185">Reference proteome</keyword>
<evidence type="ECO:0000259" key="5">
    <source>
        <dbReference type="PROSITE" id="PS50043"/>
    </source>
</evidence>
<dbReference type="RefSeq" id="WP_163891460.1">
    <property type="nucleotide sequence ID" value="NZ_BLLB01000002.1"/>
</dbReference>
<dbReference type="PROSITE" id="PS50043">
    <property type="entry name" value="HTH_LUXR_2"/>
    <property type="match status" value="1"/>
</dbReference>
<dbReference type="Gene3D" id="1.25.40.10">
    <property type="entry name" value="Tetratricopeptide repeat domain"/>
    <property type="match status" value="1"/>
</dbReference>
<dbReference type="InterPro" id="IPR016032">
    <property type="entry name" value="Sig_transdc_resp-reg_C-effctor"/>
</dbReference>
<dbReference type="InterPro" id="IPR000792">
    <property type="entry name" value="Tscrpt_reg_LuxR_C"/>
</dbReference>